<evidence type="ECO:0000313" key="8">
    <source>
        <dbReference type="EMBL" id="CAE8616574.1"/>
    </source>
</evidence>
<name>A0A813FQE4_POLGL</name>
<dbReference type="PROSITE" id="PS50103">
    <property type="entry name" value="ZF_C3H1"/>
    <property type="match status" value="2"/>
</dbReference>
<accession>A0A813FQE4</accession>
<evidence type="ECO:0000256" key="3">
    <source>
        <dbReference type="ARBA" id="ARBA00022771"/>
    </source>
</evidence>
<organism evidence="8 9">
    <name type="scientific">Polarella glacialis</name>
    <name type="common">Dinoflagellate</name>
    <dbReference type="NCBI Taxonomy" id="89957"/>
    <lineage>
        <taxon>Eukaryota</taxon>
        <taxon>Sar</taxon>
        <taxon>Alveolata</taxon>
        <taxon>Dinophyceae</taxon>
        <taxon>Suessiales</taxon>
        <taxon>Suessiaceae</taxon>
        <taxon>Polarella</taxon>
    </lineage>
</organism>
<comment type="caution">
    <text evidence="8">The sequence shown here is derived from an EMBL/GenBank/DDBJ whole genome shotgun (WGS) entry which is preliminary data.</text>
</comment>
<sequence>MALAPPLSPGASDQGGDHREAFMRTKLCKFDLLGICTRGQLCTFAHGWQSLRTEPDLYRTRLCSHYLRSGRCEDGDACRYAHSSKELRAKGELEGEGIFSARATGGGSSGAGGSGGGGGGGGGAGGRAQCQGVAEQPGRQRSASPGKQRSVKQRRKRQQAREVPQEPRPAPVPIQLQGRLEFQQQPSHLQPIKLHYVPLAALVPVEVGQRHEVGLPLGLQEVRQRRAEPVDVPNNNSSPDSSSPGLYQETQTSGMNGWSNGSPGMFQRKDSVSSSSLGQPCLERGHSGWSQQSTRACEEEDAEVSGQRKRSAVRRPSFPKGKSFEEVLTIPAYSYSVKNTFVDVDQKSMTPVAHLRRAKSAASRVGFYGQDGRCSSSDEGADFEAPRQAEEQLPVLLGSARNARGPLPSLPYSVKNTFLSFGEEPGVDKAAELRRVQSAGQVCRLKDLFHDLSSSSDEGL</sequence>
<dbReference type="AlphaFoldDB" id="A0A813FQE4"/>
<keyword evidence="1 5" id="KW-0479">Metal-binding</keyword>
<dbReference type="SMART" id="SM00356">
    <property type="entry name" value="ZnF_C3H1"/>
    <property type="match status" value="2"/>
</dbReference>
<evidence type="ECO:0000259" key="7">
    <source>
        <dbReference type="PROSITE" id="PS50103"/>
    </source>
</evidence>
<evidence type="ECO:0000313" key="9">
    <source>
        <dbReference type="Proteomes" id="UP000654075"/>
    </source>
</evidence>
<dbReference type="PANTHER" id="PTHR12547:SF18">
    <property type="entry name" value="PROTEIN TIS11"/>
    <property type="match status" value="1"/>
</dbReference>
<protein>
    <recommendedName>
        <fullName evidence="7">C3H1-type domain-containing protein</fullName>
    </recommendedName>
</protein>
<keyword evidence="4 5" id="KW-0862">Zinc</keyword>
<dbReference type="Gene3D" id="4.10.1000.10">
    <property type="entry name" value="Zinc finger, CCCH-type"/>
    <property type="match status" value="2"/>
</dbReference>
<keyword evidence="3 5" id="KW-0863">Zinc-finger</keyword>
<keyword evidence="2" id="KW-0677">Repeat</keyword>
<dbReference type="InterPro" id="IPR000571">
    <property type="entry name" value="Znf_CCCH"/>
</dbReference>
<dbReference type="GO" id="GO:0003729">
    <property type="term" value="F:mRNA binding"/>
    <property type="evidence" value="ECO:0007669"/>
    <property type="project" value="InterPro"/>
</dbReference>
<evidence type="ECO:0000256" key="1">
    <source>
        <dbReference type="ARBA" id="ARBA00022723"/>
    </source>
</evidence>
<feature type="compositionally biased region" description="Gly residues" evidence="6">
    <location>
        <begin position="104"/>
        <end position="126"/>
    </location>
</feature>
<gene>
    <name evidence="8" type="ORF">PGLA1383_LOCUS34254</name>
</gene>
<feature type="domain" description="C3H1-type" evidence="7">
    <location>
        <begin position="57"/>
        <end position="85"/>
    </location>
</feature>
<feature type="domain" description="C3H1-type" evidence="7">
    <location>
        <begin position="22"/>
        <end position="49"/>
    </location>
</feature>
<feature type="region of interest" description="Disordered" evidence="6">
    <location>
        <begin position="100"/>
        <end position="172"/>
    </location>
</feature>
<feature type="compositionally biased region" description="Low complexity" evidence="6">
    <location>
        <begin position="230"/>
        <end position="244"/>
    </location>
</feature>
<dbReference type="EMBL" id="CAJNNV010025912">
    <property type="protein sequence ID" value="CAE8616574.1"/>
    <property type="molecule type" value="Genomic_DNA"/>
</dbReference>
<reference evidence="8" key="1">
    <citation type="submission" date="2021-02" db="EMBL/GenBank/DDBJ databases">
        <authorList>
            <person name="Dougan E. K."/>
            <person name="Rhodes N."/>
            <person name="Thang M."/>
            <person name="Chan C."/>
        </authorList>
    </citation>
    <scope>NUCLEOTIDE SEQUENCE</scope>
</reference>
<feature type="region of interest" description="Disordered" evidence="6">
    <location>
        <begin position="227"/>
        <end position="318"/>
    </location>
</feature>
<dbReference type="Pfam" id="PF00642">
    <property type="entry name" value="zf-CCCH"/>
    <property type="match status" value="1"/>
</dbReference>
<evidence type="ECO:0000256" key="2">
    <source>
        <dbReference type="ARBA" id="ARBA00022737"/>
    </source>
</evidence>
<evidence type="ECO:0000256" key="4">
    <source>
        <dbReference type="ARBA" id="ARBA00022833"/>
    </source>
</evidence>
<dbReference type="GO" id="GO:0008270">
    <property type="term" value="F:zinc ion binding"/>
    <property type="evidence" value="ECO:0007669"/>
    <property type="project" value="UniProtKB-KW"/>
</dbReference>
<proteinExistence type="predicted"/>
<dbReference type="Proteomes" id="UP000654075">
    <property type="component" value="Unassembled WGS sequence"/>
</dbReference>
<evidence type="ECO:0000256" key="5">
    <source>
        <dbReference type="PROSITE-ProRule" id="PRU00723"/>
    </source>
</evidence>
<dbReference type="OrthoDB" id="2417221at2759"/>
<dbReference type="PANTHER" id="PTHR12547">
    <property type="entry name" value="CCCH ZINC FINGER/TIS11-RELATED"/>
    <property type="match status" value="1"/>
</dbReference>
<dbReference type="InterPro" id="IPR036855">
    <property type="entry name" value="Znf_CCCH_sf"/>
</dbReference>
<feature type="zinc finger region" description="C3H1-type" evidence="5">
    <location>
        <begin position="22"/>
        <end position="49"/>
    </location>
</feature>
<feature type="compositionally biased region" description="Basic residues" evidence="6">
    <location>
        <begin position="149"/>
        <end position="158"/>
    </location>
</feature>
<evidence type="ECO:0000256" key="6">
    <source>
        <dbReference type="SAM" id="MobiDB-lite"/>
    </source>
</evidence>
<dbReference type="SUPFAM" id="SSF90229">
    <property type="entry name" value="CCCH zinc finger"/>
    <property type="match status" value="2"/>
</dbReference>
<feature type="zinc finger region" description="C3H1-type" evidence="5">
    <location>
        <begin position="57"/>
        <end position="85"/>
    </location>
</feature>
<dbReference type="InterPro" id="IPR045877">
    <property type="entry name" value="ZFP36-like"/>
</dbReference>
<feature type="compositionally biased region" description="Polar residues" evidence="6">
    <location>
        <begin position="248"/>
        <end position="262"/>
    </location>
</feature>
<keyword evidence="9" id="KW-1185">Reference proteome</keyword>